<keyword evidence="10" id="KW-1185">Reference proteome</keyword>
<comment type="caution">
    <text evidence="4">Lacks conserved residue(s) required for the propagation of feature annotation.</text>
</comment>
<feature type="domain" description="Pseudouridine synthase I TruA alpha/beta" evidence="8">
    <location>
        <begin position="144"/>
        <end position="246"/>
    </location>
</feature>
<comment type="function">
    <text evidence="4">Formation of pseudouridine at positions 38, 39 and 40 in the anticodon stem and loop of transfer RNAs.</text>
</comment>
<dbReference type="InterPro" id="IPR020094">
    <property type="entry name" value="TruA/RsuA/RluB/E/F_N"/>
</dbReference>
<dbReference type="FunFam" id="3.30.70.580:FF:000001">
    <property type="entry name" value="tRNA pseudouridine synthase A"/>
    <property type="match status" value="1"/>
</dbReference>
<evidence type="ECO:0000256" key="4">
    <source>
        <dbReference type="HAMAP-Rule" id="MF_00171"/>
    </source>
</evidence>
<evidence type="ECO:0000256" key="6">
    <source>
        <dbReference type="PIRSR" id="PIRSR001430-2"/>
    </source>
</evidence>
<keyword evidence="2 4" id="KW-0819">tRNA processing</keyword>
<dbReference type="RefSeq" id="WP_092620927.1">
    <property type="nucleotide sequence ID" value="NZ_FMYK01000009.1"/>
</dbReference>
<comment type="catalytic activity">
    <reaction evidence="4 7">
        <text>uridine(38/39/40) in tRNA = pseudouridine(38/39/40) in tRNA</text>
        <dbReference type="Rhea" id="RHEA:22376"/>
        <dbReference type="Rhea" id="RHEA-COMP:10085"/>
        <dbReference type="Rhea" id="RHEA-COMP:10087"/>
        <dbReference type="ChEBI" id="CHEBI:65314"/>
        <dbReference type="ChEBI" id="CHEBI:65315"/>
        <dbReference type="EC" id="5.4.99.12"/>
    </reaction>
</comment>
<dbReference type="CDD" id="cd02570">
    <property type="entry name" value="PseudoU_synth_EcTruA"/>
    <property type="match status" value="1"/>
</dbReference>
<dbReference type="EMBL" id="FMYK01000009">
    <property type="protein sequence ID" value="SDC63295.1"/>
    <property type="molecule type" value="Genomic_DNA"/>
</dbReference>
<dbReference type="Pfam" id="PF01416">
    <property type="entry name" value="PseudoU_synth_1"/>
    <property type="match status" value="2"/>
</dbReference>
<dbReference type="PANTHER" id="PTHR11142">
    <property type="entry name" value="PSEUDOURIDYLATE SYNTHASE"/>
    <property type="match status" value="1"/>
</dbReference>
<dbReference type="InterPro" id="IPR020095">
    <property type="entry name" value="PsdUridine_synth_TruA_C"/>
</dbReference>
<dbReference type="Gene3D" id="3.30.70.580">
    <property type="entry name" value="Pseudouridine synthase I, catalytic domain, N-terminal subdomain"/>
    <property type="match status" value="1"/>
</dbReference>
<dbReference type="InterPro" id="IPR001406">
    <property type="entry name" value="PsdUridine_synth_TruA"/>
</dbReference>
<keyword evidence="3 4" id="KW-0413">Isomerase</keyword>
<reference evidence="10" key="1">
    <citation type="submission" date="2016-09" db="EMBL/GenBank/DDBJ databases">
        <authorList>
            <person name="Varghese N."/>
            <person name="Submissions S."/>
        </authorList>
    </citation>
    <scope>NUCLEOTIDE SEQUENCE [LARGE SCALE GENOMIC DNA]</scope>
    <source>
        <strain evidence="10">ANC 3699</strain>
    </source>
</reference>
<name>A0A1G6N818_9GAMM</name>
<gene>
    <name evidence="4" type="primary">truA</name>
    <name evidence="9" type="ORF">SAMN05421749_1096</name>
</gene>
<feature type="domain" description="Pseudouridine synthase I TruA alpha/beta" evidence="8">
    <location>
        <begin position="9"/>
        <end position="104"/>
    </location>
</feature>
<dbReference type="Proteomes" id="UP000242317">
    <property type="component" value="Unassembled WGS sequence"/>
</dbReference>
<evidence type="ECO:0000313" key="9">
    <source>
        <dbReference type="EMBL" id="SDC63295.1"/>
    </source>
</evidence>
<sequence>MQRFALGIEFCGTRFKGWQTQQAGVRSIQETIETVLSKIADEPIIVHGAGRTDAGVHATNMIAHFDTQAIRPERGWMMGANSQLPKDIALQWIQPMGEDFHARFKACARRYRYVIYNAPRRPALLWGQVTHAHYPLNVAKMQRAALKFEGTHNFETFRAAACQSNQPVRHVKHCRLFQHGAYLVLDIQADGFLHHMVRNIVGCLLEIGQGQYEVEHIDAMFAAQDRKAAGITAPAHGLYFINAYYPEQFQLPKTALGPLWLNLPE</sequence>
<evidence type="ECO:0000256" key="5">
    <source>
        <dbReference type="PIRSR" id="PIRSR001430-1"/>
    </source>
</evidence>
<dbReference type="PIRSF" id="PIRSF001430">
    <property type="entry name" value="tRNA_psdUrid_synth"/>
    <property type="match status" value="1"/>
</dbReference>
<dbReference type="GO" id="GO:0031119">
    <property type="term" value="P:tRNA pseudouridine synthesis"/>
    <property type="evidence" value="ECO:0007669"/>
    <property type="project" value="UniProtKB-UniRule"/>
</dbReference>
<dbReference type="AlphaFoldDB" id="A0A1G6N818"/>
<dbReference type="SUPFAM" id="SSF55120">
    <property type="entry name" value="Pseudouridine synthase"/>
    <property type="match status" value="1"/>
</dbReference>
<dbReference type="PANTHER" id="PTHR11142:SF0">
    <property type="entry name" value="TRNA PSEUDOURIDINE SYNTHASE-LIKE 1"/>
    <property type="match status" value="1"/>
</dbReference>
<dbReference type="GO" id="GO:0160147">
    <property type="term" value="F:tRNA pseudouridine(38-40) synthase activity"/>
    <property type="evidence" value="ECO:0007669"/>
    <property type="project" value="UniProtKB-EC"/>
</dbReference>
<comment type="subunit">
    <text evidence="4">Homodimer.</text>
</comment>
<comment type="similarity">
    <text evidence="1 4 7">Belongs to the tRNA pseudouridine synthase TruA family.</text>
</comment>
<organism evidence="9 10">
    <name type="scientific">Acinetobacter marinus</name>
    <dbReference type="NCBI Taxonomy" id="281375"/>
    <lineage>
        <taxon>Bacteria</taxon>
        <taxon>Pseudomonadati</taxon>
        <taxon>Pseudomonadota</taxon>
        <taxon>Gammaproteobacteria</taxon>
        <taxon>Moraxellales</taxon>
        <taxon>Moraxellaceae</taxon>
        <taxon>Acinetobacter</taxon>
    </lineage>
</organism>
<dbReference type="GO" id="GO:0003723">
    <property type="term" value="F:RNA binding"/>
    <property type="evidence" value="ECO:0007669"/>
    <property type="project" value="InterPro"/>
</dbReference>
<dbReference type="InterPro" id="IPR020097">
    <property type="entry name" value="PsdUridine_synth_TruA_a/b_dom"/>
</dbReference>
<protein>
    <recommendedName>
        <fullName evidence="4">tRNA pseudouridine synthase A</fullName>
        <ecNumber evidence="4">5.4.99.12</ecNumber>
    </recommendedName>
    <alternativeName>
        <fullName evidence="4">tRNA pseudouridine(38-40) synthase</fullName>
    </alternativeName>
    <alternativeName>
        <fullName evidence="4">tRNA pseudouridylate synthase I</fullName>
    </alternativeName>
    <alternativeName>
        <fullName evidence="4">tRNA-uridine isomerase I</fullName>
    </alternativeName>
</protein>
<evidence type="ECO:0000256" key="1">
    <source>
        <dbReference type="ARBA" id="ARBA00009375"/>
    </source>
</evidence>
<evidence type="ECO:0000313" key="10">
    <source>
        <dbReference type="Proteomes" id="UP000242317"/>
    </source>
</evidence>
<evidence type="ECO:0000259" key="8">
    <source>
        <dbReference type="Pfam" id="PF01416"/>
    </source>
</evidence>
<dbReference type="NCBIfam" id="TIGR00071">
    <property type="entry name" value="hisT_truA"/>
    <property type="match status" value="1"/>
</dbReference>
<evidence type="ECO:0000256" key="3">
    <source>
        <dbReference type="ARBA" id="ARBA00023235"/>
    </source>
</evidence>
<accession>A0A1G6N818</accession>
<evidence type="ECO:0000256" key="2">
    <source>
        <dbReference type="ARBA" id="ARBA00022694"/>
    </source>
</evidence>
<proteinExistence type="inferred from homology"/>
<dbReference type="InterPro" id="IPR020103">
    <property type="entry name" value="PsdUridine_synth_cat_dom_sf"/>
</dbReference>
<evidence type="ECO:0000256" key="7">
    <source>
        <dbReference type="RuleBase" id="RU003792"/>
    </source>
</evidence>
<dbReference type="Gene3D" id="3.30.70.660">
    <property type="entry name" value="Pseudouridine synthase I, catalytic domain, C-terminal subdomain"/>
    <property type="match status" value="1"/>
</dbReference>
<feature type="active site" description="Nucleophile" evidence="4 5">
    <location>
        <position position="53"/>
    </location>
</feature>
<dbReference type="OrthoDB" id="9811823at2"/>
<feature type="binding site" evidence="4 6">
    <location>
        <position position="111"/>
    </location>
    <ligand>
        <name>substrate</name>
    </ligand>
</feature>
<dbReference type="EC" id="5.4.99.12" evidence="4"/>
<dbReference type="HAMAP" id="MF_00171">
    <property type="entry name" value="TruA"/>
    <property type="match status" value="1"/>
</dbReference>